<gene>
    <name evidence="6" type="ORF">BASA50_002337</name>
</gene>
<dbReference type="Gene3D" id="3.30.1390.10">
    <property type="match status" value="1"/>
</dbReference>
<evidence type="ECO:0000256" key="3">
    <source>
        <dbReference type="ARBA" id="ARBA00023274"/>
    </source>
</evidence>
<dbReference type="InterPro" id="IPR000206">
    <property type="entry name" value="Ribosomal_bL12"/>
</dbReference>
<keyword evidence="2" id="KW-0689">Ribosomal protein</keyword>
<evidence type="ECO:0000259" key="5">
    <source>
        <dbReference type="Pfam" id="PF16320"/>
    </source>
</evidence>
<evidence type="ECO:0008006" key="8">
    <source>
        <dbReference type="Google" id="ProtNLM"/>
    </source>
</evidence>
<dbReference type="PANTHER" id="PTHR45987">
    <property type="entry name" value="39S RIBOSOMAL PROTEIN L12"/>
    <property type="match status" value="1"/>
</dbReference>
<keyword evidence="3" id="KW-0687">Ribonucleoprotein</keyword>
<reference evidence="6 7" key="1">
    <citation type="submission" date="2021-02" db="EMBL/GenBank/DDBJ databases">
        <title>Variation within the Batrachochytrium salamandrivorans European outbreak.</title>
        <authorList>
            <person name="Kelly M."/>
            <person name="Pasmans F."/>
            <person name="Shea T.P."/>
            <person name="Munoz J.F."/>
            <person name="Carranza S."/>
            <person name="Cuomo C.A."/>
            <person name="Martel A."/>
        </authorList>
    </citation>
    <scope>NUCLEOTIDE SEQUENCE [LARGE SCALE GENOMIC DNA]</scope>
    <source>
        <strain evidence="6 7">AMFP18/2</strain>
    </source>
</reference>
<dbReference type="Gene3D" id="1.20.5.710">
    <property type="entry name" value="Single helix bin"/>
    <property type="match status" value="1"/>
</dbReference>
<dbReference type="InterPro" id="IPR013823">
    <property type="entry name" value="Ribosomal_bL12_C"/>
</dbReference>
<dbReference type="EMBL" id="JAFCIX010000038">
    <property type="protein sequence ID" value="KAH6600403.1"/>
    <property type="molecule type" value="Genomic_DNA"/>
</dbReference>
<dbReference type="HAMAP" id="MF_00368">
    <property type="entry name" value="Ribosomal_bL12"/>
    <property type="match status" value="1"/>
</dbReference>
<evidence type="ECO:0000313" key="7">
    <source>
        <dbReference type="Proteomes" id="UP001648503"/>
    </source>
</evidence>
<feature type="domain" description="Large ribosomal subunit protein bL12 C-terminal" evidence="4">
    <location>
        <begin position="153"/>
        <end position="220"/>
    </location>
</feature>
<evidence type="ECO:0000259" key="4">
    <source>
        <dbReference type="Pfam" id="PF00542"/>
    </source>
</evidence>
<dbReference type="InterPro" id="IPR036235">
    <property type="entry name" value="Ribosomal_bL12_oligo_N_sf"/>
</dbReference>
<dbReference type="Pfam" id="PF16320">
    <property type="entry name" value="Ribosomal_L12_N"/>
    <property type="match status" value="1"/>
</dbReference>
<dbReference type="SUPFAM" id="SSF48300">
    <property type="entry name" value="Ribosomal protein L7/12, oligomerisation (N-terminal) domain"/>
    <property type="match status" value="1"/>
</dbReference>
<comment type="similarity">
    <text evidence="1">Belongs to the bacterial ribosomal protein bL12 family.</text>
</comment>
<sequence>MIPHDRLHHVELGEAPFSTKPVDAVFLSRTELKMFRRTVCSLTQSAAAAARTQTRQALRLPTNTINKRLLVRQMSDVAAEKNVPTKITKIVDQIATLNLLETASLVAALKTRLNIQDVIMAAPQGASTGASGASGAASVAAPVEEKVVEQTSFKVTLQKFDPASKAKVIKEIKSILPGANLVEAKKFVESAPKMIKDNVPKDEAEKIKASLEAVGGTIVLE</sequence>
<comment type="caution">
    <text evidence="6">The sequence shown here is derived from an EMBL/GenBank/DDBJ whole genome shotgun (WGS) entry which is preliminary data.</text>
</comment>
<evidence type="ECO:0000313" key="6">
    <source>
        <dbReference type="EMBL" id="KAH6600403.1"/>
    </source>
</evidence>
<dbReference type="SUPFAM" id="SSF54736">
    <property type="entry name" value="ClpS-like"/>
    <property type="match status" value="1"/>
</dbReference>
<protein>
    <recommendedName>
        <fullName evidence="8">Ribosomal protein L7/L12</fullName>
    </recommendedName>
</protein>
<organism evidence="6 7">
    <name type="scientific">Batrachochytrium salamandrivorans</name>
    <dbReference type="NCBI Taxonomy" id="1357716"/>
    <lineage>
        <taxon>Eukaryota</taxon>
        <taxon>Fungi</taxon>
        <taxon>Fungi incertae sedis</taxon>
        <taxon>Chytridiomycota</taxon>
        <taxon>Chytridiomycota incertae sedis</taxon>
        <taxon>Chytridiomycetes</taxon>
        <taxon>Rhizophydiales</taxon>
        <taxon>Rhizophydiales incertae sedis</taxon>
        <taxon>Batrachochytrium</taxon>
    </lineage>
</organism>
<evidence type="ECO:0000256" key="2">
    <source>
        <dbReference type="ARBA" id="ARBA00022980"/>
    </source>
</evidence>
<feature type="domain" description="Large ribosomal subunit protein bL12 oligomerization" evidence="5">
    <location>
        <begin position="86"/>
        <end position="134"/>
    </location>
</feature>
<name>A0ABQ8FM45_9FUNG</name>
<dbReference type="PANTHER" id="PTHR45987:SF4">
    <property type="entry name" value="LARGE RIBOSOMAL SUBUNIT PROTEIN BL12M"/>
    <property type="match status" value="1"/>
</dbReference>
<dbReference type="InterPro" id="IPR008932">
    <property type="entry name" value="Ribosomal_bL12_oligo"/>
</dbReference>
<dbReference type="Pfam" id="PF00542">
    <property type="entry name" value="Ribosomal_L12"/>
    <property type="match status" value="1"/>
</dbReference>
<dbReference type="InterPro" id="IPR014719">
    <property type="entry name" value="Ribosomal_bL12_C/ClpS-like"/>
</dbReference>
<dbReference type="CDD" id="cd00387">
    <property type="entry name" value="Ribosomal_L7_L12"/>
    <property type="match status" value="1"/>
</dbReference>
<proteinExistence type="inferred from homology"/>
<dbReference type="Proteomes" id="UP001648503">
    <property type="component" value="Unassembled WGS sequence"/>
</dbReference>
<accession>A0ABQ8FM45</accession>
<keyword evidence="7" id="KW-1185">Reference proteome</keyword>
<evidence type="ECO:0000256" key="1">
    <source>
        <dbReference type="ARBA" id="ARBA00007197"/>
    </source>
</evidence>